<dbReference type="Pfam" id="PF13333">
    <property type="entry name" value="rve_2"/>
    <property type="match status" value="1"/>
</dbReference>
<dbReference type="InterPro" id="IPR001584">
    <property type="entry name" value="Integrase_cat-core"/>
</dbReference>
<organism evidence="2 3">
    <name type="scientific">Victivallis lenta</name>
    <dbReference type="NCBI Taxonomy" id="2606640"/>
    <lineage>
        <taxon>Bacteria</taxon>
        <taxon>Pseudomonadati</taxon>
        <taxon>Lentisphaerota</taxon>
        <taxon>Lentisphaeria</taxon>
        <taxon>Victivallales</taxon>
        <taxon>Victivallaceae</taxon>
        <taxon>Victivallis</taxon>
    </lineage>
</organism>
<sequence>MPVPYDNAVAESFFLSMKAEELSHHFYEEPEKLFQDVAEYVDSFNSKRIH</sequence>
<reference evidence="2 3" key="1">
    <citation type="submission" date="2019-08" db="EMBL/GenBank/DDBJ databases">
        <title>In-depth cultivation of the pig gut microbiome towards novel bacterial diversity and tailored functional studies.</title>
        <authorList>
            <person name="Wylensek D."/>
            <person name="Hitch T.C.A."/>
            <person name="Clavel T."/>
        </authorList>
    </citation>
    <scope>NUCLEOTIDE SEQUENCE [LARGE SCALE GENOMIC DNA]</scope>
    <source>
        <strain evidence="2 3">BBE-744-WT-12</strain>
    </source>
</reference>
<dbReference type="EMBL" id="VUNS01000005">
    <property type="protein sequence ID" value="MST96708.1"/>
    <property type="molecule type" value="Genomic_DNA"/>
</dbReference>
<keyword evidence="3" id="KW-1185">Reference proteome</keyword>
<accession>A0A844G2C5</accession>
<evidence type="ECO:0000259" key="1">
    <source>
        <dbReference type="Pfam" id="PF13333"/>
    </source>
</evidence>
<evidence type="ECO:0000313" key="3">
    <source>
        <dbReference type="Proteomes" id="UP000435649"/>
    </source>
</evidence>
<dbReference type="RefSeq" id="WP_154417438.1">
    <property type="nucleotide sequence ID" value="NZ_VUNS01000005.1"/>
</dbReference>
<dbReference type="Proteomes" id="UP000435649">
    <property type="component" value="Unassembled WGS sequence"/>
</dbReference>
<protein>
    <submittedName>
        <fullName evidence="2">IS3 family transposase</fullName>
    </submittedName>
</protein>
<dbReference type="GO" id="GO:0015074">
    <property type="term" value="P:DNA integration"/>
    <property type="evidence" value="ECO:0007669"/>
    <property type="project" value="InterPro"/>
</dbReference>
<feature type="domain" description="Integrase catalytic" evidence="1">
    <location>
        <begin position="11"/>
        <end position="50"/>
    </location>
</feature>
<comment type="caution">
    <text evidence="2">The sequence shown here is derived from an EMBL/GenBank/DDBJ whole genome shotgun (WGS) entry which is preliminary data.</text>
</comment>
<name>A0A844G2C5_9BACT</name>
<evidence type="ECO:0000313" key="2">
    <source>
        <dbReference type="EMBL" id="MST96708.1"/>
    </source>
</evidence>
<proteinExistence type="predicted"/>
<dbReference type="AlphaFoldDB" id="A0A844G2C5"/>
<gene>
    <name evidence="2" type="ORF">FYJ85_06575</name>
</gene>